<reference evidence="2 3" key="1">
    <citation type="journal article" date="2015" name="Nature">
        <title>rRNA introns, odd ribosomes, and small enigmatic genomes across a large radiation of phyla.</title>
        <authorList>
            <person name="Brown C.T."/>
            <person name="Hug L.A."/>
            <person name="Thomas B.C."/>
            <person name="Sharon I."/>
            <person name="Castelle C.J."/>
            <person name="Singh A."/>
            <person name="Wilkins M.J."/>
            <person name="Williams K.H."/>
            <person name="Banfield J.F."/>
        </authorList>
    </citation>
    <scope>NUCLEOTIDE SEQUENCE [LARGE SCALE GENOMIC DNA]</scope>
</reference>
<evidence type="ECO:0000313" key="2">
    <source>
        <dbReference type="EMBL" id="KKP59391.1"/>
    </source>
</evidence>
<accession>A0A0G0B6P5</accession>
<dbReference type="Gene3D" id="1.20.58.1910">
    <property type="match status" value="1"/>
</dbReference>
<keyword evidence="2" id="KW-0378">Hydrolase</keyword>
<dbReference type="PANTHER" id="PTHR33594">
    <property type="entry name" value="SUPERFAMILY HYDROLASE, PUTATIVE (AFU_ORTHOLOGUE AFUA_1G03035)-RELATED"/>
    <property type="match status" value="1"/>
</dbReference>
<sequence length="217" mass="25090">MSQELVKKTADYVKHHLGIGATGHDWFHIERVWRMAKKLQAKEGGDLENVELIALLHDLGDSQERLEFIKNQSDLILHGMMDILGFEPAKQELIIKAVDEIQYRGTETKTPTTLEAKIVQDADWLDAVGVVGIARTFATGGRIKRVFHDPKRKPRRSLTEDDYLNRKLQGTSFNYFYEKVLRLPKMMNTKTAKITADERIKYLENFLAEFQKEWNGE</sequence>
<dbReference type="PANTHER" id="PTHR33594:SF1">
    <property type="entry name" value="HD_PDEASE DOMAIN-CONTAINING PROTEIN"/>
    <property type="match status" value="1"/>
</dbReference>
<dbReference type="SUPFAM" id="SSF109604">
    <property type="entry name" value="HD-domain/PDEase-like"/>
    <property type="match status" value="1"/>
</dbReference>
<proteinExistence type="predicted"/>
<protein>
    <submittedName>
        <fullName evidence="2">Metal dependent phosphohydrolase</fullName>
    </submittedName>
</protein>
<dbReference type="PROSITE" id="PS51831">
    <property type="entry name" value="HD"/>
    <property type="match status" value="1"/>
</dbReference>
<dbReference type="EMBL" id="LBPO01000002">
    <property type="protein sequence ID" value="KKP59391.1"/>
    <property type="molecule type" value="Genomic_DNA"/>
</dbReference>
<feature type="domain" description="HD" evidence="1">
    <location>
        <begin position="25"/>
        <end position="128"/>
    </location>
</feature>
<dbReference type="CDD" id="cd00077">
    <property type="entry name" value="HDc"/>
    <property type="match status" value="1"/>
</dbReference>
<evidence type="ECO:0000259" key="1">
    <source>
        <dbReference type="PROSITE" id="PS51831"/>
    </source>
</evidence>
<name>A0A0G0B6P5_9BACT</name>
<organism evidence="2 3">
    <name type="scientific">Candidatus Magasanikbacteria bacterium GW2011_GWC2_34_16</name>
    <dbReference type="NCBI Taxonomy" id="1619045"/>
    <lineage>
        <taxon>Bacteria</taxon>
        <taxon>Candidatus Magasanikiibacteriota</taxon>
    </lineage>
</organism>
<evidence type="ECO:0000313" key="3">
    <source>
        <dbReference type="Proteomes" id="UP000034927"/>
    </source>
</evidence>
<comment type="caution">
    <text evidence="2">The sequence shown here is derived from an EMBL/GenBank/DDBJ whole genome shotgun (WGS) entry which is preliminary data.</text>
</comment>
<dbReference type="InterPro" id="IPR006674">
    <property type="entry name" value="HD_domain"/>
</dbReference>
<dbReference type="GO" id="GO:0016787">
    <property type="term" value="F:hydrolase activity"/>
    <property type="evidence" value="ECO:0007669"/>
    <property type="project" value="UniProtKB-KW"/>
</dbReference>
<dbReference type="Pfam" id="PF01966">
    <property type="entry name" value="HD"/>
    <property type="match status" value="1"/>
</dbReference>
<gene>
    <name evidence="2" type="ORF">UR53_C0002G0005</name>
</gene>
<dbReference type="SMART" id="SM00471">
    <property type="entry name" value="HDc"/>
    <property type="match status" value="1"/>
</dbReference>
<dbReference type="InterPro" id="IPR003607">
    <property type="entry name" value="HD/PDEase_dom"/>
</dbReference>
<dbReference type="Proteomes" id="UP000034927">
    <property type="component" value="Unassembled WGS sequence"/>
</dbReference>
<dbReference type="Gene3D" id="1.10.472.50">
    <property type="entry name" value="HD-domain/PDEase-like"/>
    <property type="match status" value="1"/>
</dbReference>
<dbReference type="AlphaFoldDB" id="A0A0G0B6P5"/>